<reference evidence="1 2" key="1">
    <citation type="journal article" date="2019" name="Int. J. Syst. Evol. Microbiol.">
        <title>The Global Catalogue of Microorganisms (GCM) 10K type strain sequencing project: providing services to taxonomists for standard genome sequencing and annotation.</title>
        <authorList>
            <consortium name="The Broad Institute Genomics Platform"/>
            <consortium name="The Broad Institute Genome Sequencing Center for Infectious Disease"/>
            <person name="Wu L."/>
            <person name="Ma J."/>
        </authorList>
    </citation>
    <scope>NUCLEOTIDE SEQUENCE [LARGE SCALE GENOMIC DNA]</scope>
    <source>
        <strain evidence="1 2">PSR21</strain>
    </source>
</reference>
<evidence type="ECO:0000313" key="2">
    <source>
        <dbReference type="Proteomes" id="UP001596547"/>
    </source>
</evidence>
<evidence type="ECO:0000313" key="1">
    <source>
        <dbReference type="EMBL" id="MFC7318548.1"/>
    </source>
</evidence>
<name>A0ABD6AE06_9EURY</name>
<comment type="caution">
    <text evidence="1">The sequence shown here is derived from an EMBL/GenBank/DDBJ whole genome shotgun (WGS) entry which is preliminary data.</text>
</comment>
<keyword evidence="2" id="KW-1185">Reference proteome</keyword>
<accession>A0ABD6AE06</accession>
<dbReference type="Proteomes" id="UP001596547">
    <property type="component" value="Unassembled WGS sequence"/>
</dbReference>
<dbReference type="EMBL" id="JBHTBF010000003">
    <property type="protein sequence ID" value="MFC7318548.1"/>
    <property type="molecule type" value="Genomic_DNA"/>
</dbReference>
<dbReference type="AlphaFoldDB" id="A0ABD6AE06"/>
<sequence length="167" mass="18562">MGFYGLRSDRIAEFFNKSVVEDRSIITAFDDGKPSAILPSLVIFARFDKKWPLSIRSLGDPLLDKLFMSLASSVLLAVLGGPKDFRGIDITESNPSFIAREYHAEPQIDTEIERVTVDHALNISAILPEIHGFSSLYAQIILTNEVLFTHWVDVFDEFDGVPCSGAV</sequence>
<proteinExistence type="predicted"/>
<organism evidence="1 2">
    <name type="scientific">Halomarina halobia</name>
    <dbReference type="NCBI Taxonomy" id="3033386"/>
    <lineage>
        <taxon>Archaea</taxon>
        <taxon>Methanobacteriati</taxon>
        <taxon>Methanobacteriota</taxon>
        <taxon>Stenosarchaea group</taxon>
        <taxon>Halobacteria</taxon>
        <taxon>Halobacteriales</taxon>
        <taxon>Natronomonadaceae</taxon>
        <taxon>Halomarina</taxon>
    </lineage>
</organism>
<protein>
    <submittedName>
        <fullName evidence="1">Uncharacterized protein</fullName>
    </submittedName>
</protein>
<gene>
    <name evidence="1" type="ORF">ACFQPE_17360</name>
</gene>